<reference evidence="2 3" key="1">
    <citation type="submission" date="2019-06" db="EMBL/GenBank/DDBJ databases">
        <title>Genomic Encyclopedia of Type Strains, Phase IV (KMG-V): Genome sequencing to study the core and pangenomes of soil and plant-associated prokaryotes.</title>
        <authorList>
            <person name="Whitman W."/>
        </authorList>
    </citation>
    <scope>NUCLEOTIDE SEQUENCE [LARGE SCALE GENOMIC DNA]</scope>
    <source>
        <strain evidence="2 3">BR 10556</strain>
    </source>
</reference>
<feature type="domain" description="T6SS Transcription factor RovC-like DNA binding" evidence="1">
    <location>
        <begin position="8"/>
        <end position="39"/>
    </location>
</feature>
<dbReference type="InterPro" id="IPR018754">
    <property type="entry name" value="RovC-like_DNA-bd"/>
</dbReference>
<organism evidence="2 3">
    <name type="scientific">Bradyrhizobium sacchari</name>
    <dbReference type="NCBI Taxonomy" id="1399419"/>
    <lineage>
        <taxon>Bacteria</taxon>
        <taxon>Pseudomonadati</taxon>
        <taxon>Pseudomonadota</taxon>
        <taxon>Alphaproteobacteria</taxon>
        <taxon>Hyphomicrobiales</taxon>
        <taxon>Nitrobacteraceae</taxon>
        <taxon>Bradyrhizobium</taxon>
    </lineage>
</organism>
<dbReference type="Pfam" id="PF10074">
    <property type="entry name" value="RovC_DNA-bd"/>
    <property type="match status" value="1"/>
</dbReference>
<evidence type="ECO:0000259" key="1">
    <source>
        <dbReference type="Pfam" id="PF10074"/>
    </source>
</evidence>
<name>A0A560HXL9_9BRAD</name>
<evidence type="ECO:0000313" key="2">
    <source>
        <dbReference type="EMBL" id="TWB69633.1"/>
    </source>
</evidence>
<dbReference type="Proteomes" id="UP000315914">
    <property type="component" value="Unassembled WGS sequence"/>
</dbReference>
<accession>A0A560HXL9</accession>
<comment type="caution">
    <text evidence="2">The sequence shown here is derived from an EMBL/GenBank/DDBJ whole genome shotgun (WGS) entry which is preliminary data.</text>
</comment>
<dbReference type="AlphaFoldDB" id="A0A560HXL9"/>
<dbReference type="EMBL" id="VITW01000009">
    <property type="protein sequence ID" value="TWB69633.1"/>
    <property type="molecule type" value="Genomic_DNA"/>
</dbReference>
<sequence length="45" mass="5241">MCFSGNGRAWKTHDLRSRTLRLVKTGLELVYGGYRALLRLMSRKE</sequence>
<protein>
    <submittedName>
        <fullName evidence="2">Uncharacterized protein DUF2285</fullName>
    </submittedName>
</protein>
<gene>
    <name evidence="2" type="ORF">FBZ95_109230</name>
</gene>
<evidence type="ECO:0000313" key="3">
    <source>
        <dbReference type="Proteomes" id="UP000315914"/>
    </source>
</evidence>
<proteinExistence type="predicted"/>
<keyword evidence="3" id="KW-1185">Reference proteome</keyword>